<dbReference type="EMBL" id="CP111017">
    <property type="protein sequence ID" value="WAR06852.1"/>
    <property type="molecule type" value="Genomic_DNA"/>
</dbReference>
<evidence type="ECO:0000256" key="1">
    <source>
        <dbReference type="SAM" id="MobiDB-lite"/>
    </source>
</evidence>
<sequence>MDAWTRAMYSSPFCCRANGQAGNQRQCSIQGSSSGSHRRSPPSQAKQRTWSSIPDIGRNICGKQLQQKNVELTNCIDA</sequence>
<gene>
    <name evidence="2" type="ORF">MAR_016810</name>
</gene>
<keyword evidence="3" id="KW-1185">Reference proteome</keyword>
<feature type="region of interest" description="Disordered" evidence="1">
    <location>
        <begin position="26"/>
        <end position="52"/>
    </location>
</feature>
<evidence type="ECO:0000313" key="3">
    <source>
        <dbReference type="Proteomes" id="UP001164746"/>
    </source>
</evidence>
<proteinExistence type="predicted"/>
<name>A0ABY7EDH2_MYAAR</name>
<dbReference type="Proteomes" id="UP001164746">
    <property type="component" value="Chromosome 6"/>
</dbReference>
<evidence type="ECO:0000313" key="2">
    <source>
        <dbReference type="EMBL" id="WAR06852.1"/>
    </source>
</evidence>
<accession>A0ABY7EDH2</accession>
<organism evidence="2 3">
    <name type="scientific">Mya arenaria</name>
    <name type="common">Soft-shell clam</name>
    <dbReference type="NCBI Taxonomy" id="6604"/>
    <lineage>
        <taxon>Eukaryota</taxon>
        <taxon>Metazoa</taxon>
        <taxon>Spiralia</taxon>
        <taxon>Lophotrochozoa</taxon>
        <taxon>Mollusca</taxon>
        <taxon>Bivalvia</taxon>
        <taxon>Autobranchia</taxon>
        <taxon>Heteroconchia</taxon>
        <taxon>Euheterodonta</taxon>
        <taxon>Imparidentia</taxon>
        <taxon>Neoheterodontei</taxon>
        <taxon>Myida</taxon>
        <taxon>Myoidea</taxon>
        <taxon>Myidae</taxon>
        <taxon>Mya</taxon>
    </lineage>
</organism>
<protein>
    <submittedName>
        <fullName evidence="2">Uncharacterized protein</fullName>
    </submittedName>
</protein>
<reference evidence="2" key="1">
    <citation type="submission" date="2022-11" db="EMBL/GenBank/DDBJ databases">
        <title>Centuries of genome instability and evolution in soft-shell clam transmissible cancer (bioRxiv).</title>
        <authorList>
            <person name="Hart S.F.M."/>
            <person name="Yonemitsu M.A."/>
            <person name="Giersch R.M."/>
            <person name="Beal B.F."/>
            <person name="Arriagada G."/>
            <person name="Davis B.W."/>
            <person name="Ostrander E.A."/>
            <person name="Goff S.P."/>
            <person name="Metzger M.J."/>
        </authorList>
    </citation>
    <scope>NUCLEOTIDE SEQUENCE</scope>
    <source>
        <strain evidence="2">MELC-2E11</strain>
        <tissue evidence="2">Siphon/mantle</tissue>
    </source>
</reference>